<proteinExistence type="predicted"/>
<feature type="transmembrane region" description="Helical" evidence="8">
    <location>
        <begin position="751"/>
        <end position="774"/>
    </location>
</feature>
<evidence type="ECO:0000313" key="12">
    <source>
        <dbReference type="Proteomes" id="UP000887568"/>
    </source>
</evidence>
<feature type="domain" description="DOMON" evidence="9">
    <location>
        <begin position="100"/>
        <end position="227"/>
    </location>
</feature>
<dbReference type="PANTHER" id="PTHR46902">
    <property type="entry name" value="DOMON DOMAIN-CONTAINING PROTEIN FRRS1L"/>
    <property type="match status" value="1"/>
</dbReference>
<dbReference type="SMART" id="SM00665">
    <property type="entry name" value="B561"/>
    <property type="match status" value="1"/>
</dbReference>
<dbReference type="GO" id="GO:1900449">
    <property type="term" value="P:regulation of glutamate receptor signaling pathway"/>
    <property type="evidence" value="ECO:0007669"/>
    <property type="project" value="InterPro"/>
</dbReference>
<accession>A0A914AXU4</accession>
<dbReference type="InterPro" id="IPR005018">
    <property type="entry name" value="DOMON_domain"/>
</dbReference>
<comment type="subcellular location">
    <subcellularLocation>
        <location evidence="1">Membrane</location>
    </subcellularLocation>
</comment>
<dbReference type="InterPro" id="IPR042789">
    <property type="entry name" value="FRRS1L"/>
</dbReference>
<keyword evidence="12" id="KW-1185">Reference proteome</keyword>
<protein>
    <recommendedName>
        <fullName evidence="13">Ferric-chelate reductase 1</fullName>
    </recommendedName>
</protein>
<dbReference type="PANTHER" id="PTHR46902:SF1">
    <property type="entry name" value="DOMON DOMAIN-CONTAINING PROTEIN FRRS1L"/>
    <property type="match status" value="1"/>
</dbReference>
<dbReference type="Gene3D" id="1.20.120.1770">
    <property type="match status" value="1"/>
</dbReference>
<name>A0A914AXU4_PATMI</name>
<dbReference type="SMART" id="SM00664">
    <property type="entry name" value="DoH"/>
    <property type="match status" value="3"/>
</dbReference>
<keyword evidence="2" id="KW-0813">Transport</keyword>
<dbReference type="GO" id="GO:0099072">
    <property type="term" value="P:regulation of postsynaptic membrane neurotransmitter receptor levels"/>
    <property type="evidence" value="ECO:0007669"/>
    <property type="project" value="TreeGrafter"/>
</dbReference>
<dbReference type="Proteomes" id="UP000887568">
    <property type="component" value="Unplaced"/>
</dbReference>
<evidence type="ECO:0008006" key="13">
    <source>
        <dbReference type="Google" id="ProtNLM"/>
    </source>
</evidence>
<dbReference type="GeneID" id="119737669"/>
<feature type="compositionally biased region" description="Polar residues" evidence="7">
    <location>
        <begin position="849"/>
        <end position="860"/>
    </location>
</feature>
<keyword evidence="5 8" id="KW-1133">Transmembrane helix</keyword>
<evidence type="ECO:0000256" key="1">
    <source>
        <dbReference type="ARBA" id="ARBA00004370"/>
    </source>
</evidence>
<organism evidence="11 12">
    <name type="scientific">Patiria miniata</name>
    <name type="common">Bat star</name>
    <name type="synonym">Asterina miniata</name>
    <dbReference type="NCBI Taxonomy" id="46514"/>
    <lineage>
        <taxon>Eukaryota</taxon>
        <taxon>Metazoa</taxon>
        <taxon>Echinodermata</taxon>
        <taxon>Eleutherozoa</taxon>
        <taxon>Asterozoa</taxon>
        <taxon>Asteroidea</taxon>
        <taxon>Valvatacea</taxon>
        <taxon>Valvatida</taxon>
        <taxon>Asterinidae</taxon>
        <taxon>Patiria</taxon>
    </lineage>
</organism>
<evidence type="ECO:0000313" key="11">
    <source>
        <dbReference type="EnsemblMetazoa" id="XP_038068091.1"/>
    </source>
</evidence>
<feature type="transmembrane region" description="Helical" evidence="8">
    <location>
        <begin position="786"/>
        <end position="806"/>
    </location>
</feature>
<sequence length="907" mass="97649">MLSLIARCVLHQLQRTTLTRGAGEWVTVAGSGSAPTILAWIAALWCDYNSSRMDSRRAVCAVFVLYLAASLQLTSCQDLTGCGGSKGCYRHPSDCTGDNCIAFVTWENVGDGRTRFSMRASQTENLAWVAVGLRPESVPAGMVPADVYVCTKDGTGVERSENILTDAGRWNSVARYIPDNSVTTELLSYADNVISCVFTRIASIATGDATFYDISGDNAYYLLLAVGNGINADGTINSTYHAARRETPIALKLQSDFVVPPEPELLGCGTTRGCFRQPPTCEGDDCTAFLTWENTADGQTQFALRASLNGSLSWVAFGLRPAATTEGMSPADVYACTRNSEVKRSENVSPYDSAARVIPANTVTPSLAVYYTIPNFVTVIECVFTRKASLAGDATFYDISGDNAYYLLMAIGLDINADGTIAGKIHSQRWPAANALKLQSEFALPTPPPATPKPGGDLVGCGETKGCFSQPTGCSGSNCQAYVTWQGLQDGQVRFVMMGQAQGWVAFGLRRSNINNGMSPADVYACTSDREVKRSENVSPLNSEARVIPADTLTLETIQFENNAITCTFTRQPFLQGDDTFYNISGDNAYYVLMAIGASINADGTIGGNRHTDRWSTTETQKLTEFGAATGEPDPVGLAKAHASLMMIAWIGFASIGITLARFFKPLWPDSKLLGQKVWFTIHRACMVSCLLCFCAAFILIFVYKRGFVDTGNAVTVAHAICGIIVTCLGIANPIMAIFRPHPGTPKRPIFNWAHWSVGTLAHLLGLVTVFLGIGYQTSLLSGLASYSFFIMLAFVIFHVVMWVLFEVMGRMAESKVAVKPALPQQPDTDPNPDEPGRSNDMPLKTAGGDSNQQLANTDTEPPADEEGENLSQITDEGAAAKMILLCIYVVGVVAFLICLVVFVGLA</sequence>
<feature type="transmembrane region" description="Helical" evidence="8">
    <location>
        <begin position="685"/>
        <end position="704"/>
    </location>
</feature>
<feature type="transmembrane region" description="Helical" evidence="8">
    <location>
        <begin position="643"/>
        <end position="664"/>
    </location>
</feature>
<keyword evidence="3 8" id="KW-0812">Transmembrane</keyword>
<evidence type="ECO:0000256" key="5">
    <source>
        <dbReference type="ARBA" id="ARBA00022989"/>
    </source>
</evidence>
<evidence type="ECO:0000256" key="6">
    <source>
        <dbReference type="ARBA" id="ARBA00023136"/>
    </source>
</evidence>
<dbReference type="OMA" id="GINVKEM"/>
<dbReference type="EnsemblMetazoa" id="XM_038212164.1">
    <property type="protein sequence ID" value="XP_038068092.1"/>
    <property type="gene ID" value="LOC119737669"/>
</dbReference>
<dbReference type="PROSITE" id="PS50836">
    <property type="entry name" value="DOMON"/>
    <property type="match status" value="3"/>
</dbReference>
<dbReference type="PROSITE" id="PS50939">
    <property type="entry name" value="CYTOCHROME_B561"/>
    <property type="match status" value="1"/>
</dbReference>
<keyword evidence="4" id="KW-0249">Electron transport</keyword>
<reference evidence="11" key="1">
    <citation type="submission" date="2022-11" db="UniProtKB">
        <authorList>
            <consortium name="EnsemblMetazoa"/>
        </authorList>
    </citation>
    <scope>IDENTIFICATION</scope>
</reference>
<evidence type="ECO:0000256" key="7">
    <source>
        <dbReference type="SAM" id="MobiDB-lite"/>
    </source>
</evidence>
<feature type="transmembrane region" description="Helical" evidence="8">
    <location>
        <begin position="716"/>
        <end position="739"/>
    </location>
</feature>
<evidence type="ECO:0000259" key="9">
    <source>
        <dbReference type="PROSITE" id="PS50836"/>
    </source>
</evidence>
<evidence type="ECO:0000256" key="4">
    <source>
        <dbReference type="ARBA" id="ARBA00022982"/>
    </source>
</evidence>
<dbReference type="EnsemblMetazoa" id="XM_038212163.1">
    <property type="protein sequence ID" value="XP_038068091.1"/>
    <property type="gene ID" value="LOC119737669"/>
</dbReference>
<dbReference type="CDD" id="cd08760">
    <property type="entry name" value="Cyt_b561_FRRS1_like"/>
    <property type="match status" value="1"/>
</dbReference>
<dbReference type="RefSeq" id="XP_038068091.1">
    <property type="nucleotide sequence ID" value="XM_038212163.1"/>
</dbReference>
<feature type="transmembrane region" description="Helical" evidence="8">
    <location>
        <begin position="883"/>
        <end position="906"/>
    </location>
</feature>
<evidence type="ECO:0000259" key="10">
    <source>
        <dbReference type="PROSITE" id="PS50939"/>
    </source>
</evidence>
<feature type="region of interest" description="Disordered" evidence="7">
    <location>
        <begin position="820"/>
        <end position="870"/>
    </location>
</feature>
<dbReference type="OrthoDB" id="2419613at2759"/>
<keyword evidence="6 8" id="KW-0472">Membrane</keyword>
<dbReference type="InterPro" id="IPR006593">
    <property type="entry name" value="Cyt_b561/ferric_Rdtase_TM"/>
</dbReference>
<dbReference type="RefSeq" id="XP_038068092.1">
    <property type="nucleotide sequence ID" value="XM_038212164.1"/>
</dbReference>
<evidence type="ECO:0000256" key="8">
    <source>
        <dbReference type="SAM" id="Phobius"/>
    </source>
</evidence>
<feature type="domain" description="Cytochrome b561" evidence="10">
    <location>
        <begin position="605"/>
        <end position="807"/>
    </location>
</feature>
<evidence type="ECO:0000256" key="3">
    <source>
        <dbReference type="ARBA" id="ARBA00022692"/>
    </source>
</evidence>
<dbReference type="GO" id="GO:0016020">
    <property type="term" value="C:membrane"/>
    <property type="evidence" value="ECO:0007669"/>
    <property type="project" value="UniProtKB-SubCell"/>
</dbReference>
<dbReference type="Pfam" id="PF03351">
    <property type="entry name" value="DOMON"/>
    <property type="match status" value="2"/>
</dbReference>
<evidence type="ECO:0000256" key="2">
    <source>
        <dbReference type="ARBA" id="ARBA00022448"/>
    </source>
</evidence>
<dbReference type="AlphaFoldDB" id="A0A914AXU4"/>
<feature type="domain" description="DOMON" evidence="9">
    <location>
        <begin position="286"/>
        <end position="412"/>
    </location>
</feature>
<feature type="domain" description="DOMON" evidence="9">
    <location>
        <begin position="479"/>
        <end position="597"/>
    </location>
</feature>